<evidence type="ECO:0000256" key="1">
    <source>
        <dbReference type="SAM" id="MobiDB-lite"/>
    </source>
</evidence>
<reference evidence="2 3" key="1">
    <citation type="journal article" date="2019" name="Emerg. Microbes Infect.">
        <title>Comprehensive subspecies identification of 175 nontuberculous mycobacteria species based on 7547 genomic profiles.</title>
        <authorList>
            <person name="Matsumoto Y."/>
            <person name="Kinjo T."/>
            <person name="Motooka D."/>
            <person name="Nabeya D."/>
            <person name="Jung N."/>
            <person name="Uechi K."/>
            <person name="Horii T."/>
            <person name="Iida T."/>
            <person name="Fujita J."/>
            <person name="Nakamura S."/>
        </authorList>
    </citation>
    <scope>NUCLEOTIDE SEQUENCE [LARGE SCALE GENOMIC DNA]</scope>
    <source>
        <strain evidence="2 3">JCM 12272</strain>
    </source>
</reference>
<dbReference type="KEGG" id="malv:MALV_30830"/>
<feature type="compositionally biased region" description="Basic and acidic residues" evidence="1">
    <location>
        <begin position="1"/>
        <end position="18"/>
    </location>
</feature>
<name>A0A6N4UU66_9MYCO</name>
<evidence type="ECO:0000313" key="2">
    <source>
        <dbReference type="EMBL" id="BBX27958.1"/>
    </source>
</evidence>
<accession>A0A6N4UU66</accession>
<dbReference type="AlphaFoldDB" id="A0A6N4UU66"/>
<evidence type="ECO:0000313" key="3">
    <source>
        <dbReference type="Proteomes" id="UP000466906"/>
    </source>
</evidence>
<proteinExistence type="predicted"/>
<gene>
    <name evidence="2" type="ORF">MALV_30830</name>
</gene>
<organism evidence="2 3">
    <name type="scientific">Mycolicibacterium alvei</name>
    <dbReference type="NCBI Taxonomy" id="67081"/>
    <lineage>
        <taxon>Bacteria</taxon>
        <taxon>Bacillati</taxon>
        <taxon>Actinomycetota</taxon>
        <taxon>Actinomycetes</taxon>
        <taxon>Mycobacteriales</taxon>
        <taxon>Mycobacteriaceae</taxon>
        <taxon>Mycolicibacterium</taxon>
    </lineage>
</organism>
<keyword evidence="3" id="KW-1185">Reference proteome</keyword>
<protein>
    <submittedName>
        <fullName evidence="2">Uncharacterized protein</fullName>
    </submittedName>
</protein>
<dbReference type="RefSeq" id="WP_163665318.1">
    <property type="nucleotide sequence ID" value="NZ_AP022565.1"/>
</dbReference>
<dbReference type="Proteomes" id="UP000466906">
    <property type="component" value="Chromosome"/>
</dbReference>
<sequence length="78" mass="8423">MSFDRKWYGDGEHARGCEHTGATEFSWGPGPAPPGREYAPPSEGGAYVGRSPDMTDPPKGRYRRSGAPRGYSGDPVTH</sequence>
<feature type="region of interest" description="Disordered" evidence="1">
    <location>
        <begin position="1"/>
        <end position="78"/>
    </location>
</feature>
<dbReference type="EMBL" id="AP022565">
    <property type="protein sequence ID" value="BBX27958.1"/>
    <property type="molecule type" value="Genomic_DNA"/>
</dbReference>